<keyword evidence="1 3" id="KW-0560">Oxidoreductase</keyword>
<evidence type="ECO:0000259" key="4">
    <source>
        <dbReference type="Pfam" id="PF01408"/>
    </source>
</evidence>
<proteinExistence type="inferred from homology"/>
<dbReference type="GO" id="GO:0019310">
    <property type="term" value="P:inositol catabolic process"/>
    <property type="evidence" value="ECO:0007669"/>
    <property type="project" value="UniProtKB-UniRule"/>
</dbReference>
<protein>
    <recommendedName>
        <fullName evidence="3">Inositol 2-dehydrogenase</fullName>
        <ecNumber evidence="3">1.1.1.18</ecNumber>
    </recommendedName>
    <alternativeName>
        <fullName evidence="3">Myo-inositol 2-dehydrogenase</fullName>
        <shortName evidence="3">MI 2-dehydrogenase</shortName>
    </alternativeName>
</protein>
<keyword evidence="2 3" id="KW-0520">NAD</keyword>
<evidence type="ECO:0000313" key="7">
    <source>
        <dbReference type="Proteomes" id="UP000282551"/>
    </source>
</evidence>
<comment type="catalytic activity">
    <reaction evidence="3">
        <text>myo-inositol + NAD(+) = scyllo-inosose + NADH + H(+)</text>
        <dbReference type="Rhea" id="RHEA:16949"/>
        <dbReference type="ChEBI" id="CHEBI:15378"/>
        <dbReference type="ChEBI" id="CHEBI:17268"/>
        <dbReference type="ChEBI" id="CHEBI:17811"/>
        <dbReference type="ChEBI" id="CHEBI:57540"/>
        <dbReference type="ChEBI" id="CHEBI:57945"/>
        <dbReference type="EC" id="1.1.1.18"/>
    </reaction>
</comment>
<dbReference type="EMBL" id="LR134355">
    <property type="protein sequence ID" value="VEG47298.1"/>
    <property type="molecule type" value="Genomic_DNA"/>
</dbReference>
<dbReference type="GO" id="GO:0050112">
    <property type="term" value="F:inositol 2-dehydrogenase (NAD+) activity"/>
    <property type="evidence" value="ECO:0007669"/>
    <property type="project" value="UniProtKB-UniRule"/>
</dbReference>
<dbReference type="Pfam" id="PF01408">
    <property type="entry name" value="GFO_IDH_MocA"/>
    <property type="match status" value="1"/>
</dbReference>
<gene>
    <name evidence="6" type="primary">iolG_2</name>
    <name evidence="3" type="synonym">iolG</name>
    <name evidence="6" type="ORF">NCTC10485_01576</name>
</gene>
<dbReference type="InterPro" id="IPR036291">
    <property type="entry name" value="NAD(P)-bd_dom_sf"/>
</dbReference>
<evidence type="ECO:0000256" key="3">
    <source>
        <dbReference type="HAMAP-Rule" id="MF_01671"/>
    </source>
</evidence>
<dbReference type="Gene3D" id="3.40.50.720">
    <property type="entry name" value="NAD(P)-binding Rossmann-like Domain"/>
    <property type="match status" value="1"/>
</dbReference>
<comment type="similarity">
    <text evidence="3">Belongs to the Gfo/Idh/MocA family.</text>
</comment>
<evidence type="ECO:0000256" key="1">
    <source>
        <dbReference type="ARBA" id="ARBA00023002"/>
    </source>
</evidence>
<comment type="function">
    <text evidence="3">Involved in the oxidation of myo-inositol (MI) to 2-keto-myo-inositol (2KMI or 2-inosose).</text>
</comment>
<evidence type="ECO:0000259" key="5">
    <source>
        <dbReference type="Pfam" id="PF22725"/>
    </source>
</evidence>
<dbReference type="GO" id="GO:0000166">
    <property type="term" value="F:nucleotide binding"/>
    <property type="evidence" value="ECO:0007669"/>
    <property type="project" value="InterPro"/>
</dbReference>
<dbReference type="InterPro" id="IPR000683">
    <property type="entry name" value="Gfo/Idh/MocA-like_OxRdtase_N"/>
</dbReference>
<reference evidence="6 7" key="1">
    <citation type="submission" date="2018-12" db="EMBL/GenBank/DDBJ databases">
        <authorList>
            <consortium name="Pathogen Informatics"/>
        </authorList>
    </citation>
    <scope>NUCLEOTIDE SEQUENCE [LARGE SCALE GENOMIC DNA]</scope>
    <source>
        <strain evidence="6 7">NCTC10485</strain>
    </source>
</reference>
<comment type="subunit">
    <text evidence="3">Homotetramer.</text>
</comment>
<dbReference type="Proteomes" id="UP000282551">
    <property type="component" value="Chromosome"/>
</dbReference>
<keyword evidence="7" id="KW-1185">Reference proteome</keyword>
<dbReference type="PANTHER" id="PTHR43593">
    <property type="match status" value="1"/>
</dbReference>
<dbReference type="Pfam" id="PF22725">
    <property type="entry name" value="GFO_IDH_MocA_C3"/>
    <property type="match status" value="1"/>
</dbReference>
<name>A0A3S4RLV1_MYCCI</name>
<dbReference type="OrthoDB" id="256869at2"/>
<dbReference type="HAMAP" id="MF_01671">
    <property type="entry name" value="IolG"/>
    <property type="match status" value="1"/>
</dbReference>
<dbReference type="EC" id="1.1.1.18" evidence="3"/>
<organism evidence="6 7">
    <name type="scientific">Mycolicibacterium chitae</name>
    <name type="common">Mycobacterium chitae</name>
    <dbReference type="NCBI Taxonomy" id="1792"/>
    <lineage>
        <taxon>Bacteria</taxon>
        <taxon>Bacillati</taxon>
        <taxon>Actinomycetota</taxon>
        <taxon>Actinomycetes</taxon>
        <taxon>Mycobacteriales</taxon>
        <taxon>Mycobacteriaceae</taxon>
        <taxon>Mycolicibacterium</taxon>
    </lineage>
</organism>
<dbReference type="PANTHER" id="PTHR43593:SF1">
    <property type="entry name" value="INOSITOL 2-DEHYDROGENASE"/>
    <property type="match status" value="1"/>
</dbReference>
<evidence type="ECO:0000256" key="2">
    <source>
        <dbReference type="ARBA" id="ARBA00023027"/>
    </source>
</evidence>
<dbReference type="AlphaFoldDB" id="A0A3S4RLV1"/>
<dbReference type="InterPro" id="IPR055170">
    <property type="entry name" value="GFO_IDH_MocA-like_dom"/>
</dbReference>
<dbReference type="InterPro" id="IPR050424">
    <property type="entry name" value="Gfo-Idh-MocA_inositol_DH"/>
</dbReference>
<sequence>MTAPKADLRVAVIGVGVMGADHVARLSATTSGARVAVVNDHLPAKAAQLAATIPGCRAVEDPLAAIADPGVDAVVLASPGPAHHEQLLACLQHRKPVLCEKPLTTDLDTALDVVRREAALGVRLIQVGFMRRFDDEYRQLKAALDAGELGRPLLMHCVHRNRDVHAGFDSAMVVRDSLVHEVDVARFLLDEEITSIQIVRPATNPGAPAGLQDPQIAILRTTSGRYVDVELFVTTGVGYEVRTEVVGERGSALIGLAVGLVRKSADGRWGGGIAADFRARFRAAYDTQMQRWVDAVAAGARTGDYADGPGAWDGYAAAAVCAAGVRSLESGRTESVELALRDTPE</sequence>
<feature type="domain" description="GFO/IDH/MocA-like oxidoreductase" evidence="5">
    <location>
        <begin position="137"/>
        <end position="252"/>
    </location>
</feature>
<accession>A0A3S4RLV1</accession>
<dbReference type="SUPFAM" id="SSF55347">
    <property type="entry name" value="Glyceraldehyde-3-phosphate dehydrogenase-like, C-terminal domain"/>
    <property type="match status" value="1"/>
</dbReference>
<dbReference type="InterPro" id="IPR023794">
    <property type="entry name" value="MI/DCI_dehydrogenase"/>
</dbReference>
<evidence type="ECO:0000313" key="6">
    <source>
        <dbReference type="EMBL" id="VEG47298.1"/>
    </source>
</evidence>
<dbReference type="SUPFAM" id="SSF51735">
    <property type="entry name" value="NAD(P)-binding Rossmann-fold domains"/>
    <property type="match status" value="1"/>
</dbReference>
<feature type="domain" description="Gfo/Idh/MocA-like oxidoreductase N-terminal" evidence="4">
    <location>
        <begin position="8"/>
        <end position="128"/>
    </location>
</feature>
<dbReference type="RefSeq" id="WP_126333206.1">
    <property type="nucleotide sequence ID" value="NZ_AP022604.1"/>
</dbReference>
<dbReference type="Gene3D" id="3.30.360.10">
    <property type="entry name" value="Dihydrodipicolinate Reductase, domain 2"/>
    <property type="match status" value="1"/>
</dbReference>